<evidence type="ECO:0000256" key="2">
    <source>
        <dbReference type="RuleBase" id="RU004328"/>
    </source>
</evidence>
<dbReference type="AlphaFoldDB" id="A0A9X1NPT3"/>
<dbReference type="RefSeq" id="WP_231813460.1">
    <property type="nucleotide sequence ID" value="NZ_JAJOZR010000004.1"/>
</dbReference>
<dbReference type="Gene3D" id="3.90.730.10">
    <property type="entry name" value="Ribonuclease T2-like"/>
    <property type="match status" value="1"/>
</dbReference>
<dbReference type="PROSITE" id="PS00530">
    <property type="entry name" value="RNASE_T2_1"/>
    <property type="match status" value="1"/>
</dbReference>
<dbReference type="InterPro" id="IPR001568">
    <property type="entry name" value="RNase_T2-like"/>
</dbReference>
<organism evidence="5 6">
    <name type="scientific">Rhizobium quercicola</name>
    <dbReference type="NCBI Taxonomy" id="2901226"/>
    <lineage>
        <taxon>Bacteria</taxon>
        <taxon>Pseudomonadati</taxon>
        <taxon>Pseudomonadota</taxon>
        <taxon>Alphaproteobacteria</taxon>
        <taxon>Hyphomicrobiales</taxon>
        <taxon>Rhizobiaceae</taxon>
        <taxon>Rhizobium/Agrobacterium group</taxon>
        <taxon>Rhizobium</taxon>
    </lineage>
</organism>
<comment type="similarity">
    <text evidence="1 2">Belongs to the RNase T2 family.</text>
</comment>
<dbReference type="CDD" id="cd01062">
    <property type="entry name" value="RNase_T2_prok"/>
    <property type="match status" value="1"/>
</dbReference>
<gene>
    <name evidence="5" type="ORF">LRX75_07670</name>
</gene>
<dbReference type="GO" id="GO:0006401">
    <property type="term" value="P:RNA catabolic process"/>
    <property type="evidence" value="ECO:0007669"/>
    <property type="project" value="TreeGrafter"/>
</dbReference>
<sequence length="264" mass="28229">MHRPVLSCVRIAAALAASLFLATCGDEPAQKQATATPPILQQVPPPPHAPAPQSAPPAPNRTSPAASPDVPMGSGFDFYVLSLSWSPSWCAENDRAGKTAQCGGDRTYGFIVHGLWPQNERGFPSFCPSRDSDRVSDALGRGLFDIIPSMGLIGHQWRKHGTCSGLDQRAYFSVLRAARERVRIPASLETADARRRMSPAAIETALADANPGLTPQGVAVTCGGDRLDEIRICFSRDLAFRACSEIDRGGCRARDLTIPAAARP</sequence>
<reference evidence="5" key="1">
    <citation type="submission" date="2021-12" db="EMBL/GenBank/DDBJ databases">
        <authorList>
            <person name="Li Y."/>
        </authorList>
    </citation>
    <scope>NUCLEOTIDE SEQUENCE</scope>
    <source>
        <strain evidence="5">DKSPLA3</strain>
    </source>
</reference>
<proteinExistence type="inferred from homology"/>
<evidence type="ECO:0000256" key="3">
    <source>
        <dbReference type="SAM" id="MobiDB-lite"/>
    </source>
</evidence>
<dbReference type="PANTHER" id="PTHR11240">
    <property type="entry name" value="RIBONUCLEASE T2"/>
    <property type="match status" value="1"/>
</dbReference>
<accession>A0A9X1NPT3</accession>
<keyword evidence="4" id="KW-0732">Signal</keyword>
<evidence type="ECO:0000313" key="5">
    <source>
        <dbReference type="EMBL" id="MCD7108917.1"/>
    </source>
</evidence>
<dbReference type="SUPFAM" id="SSF55895">
    <property type="entry name" value="Ribonuclease Rh-like"/>
    <property type="match status" value="1"/>
</dbReference>
<dbReference type="InterPro" id="IPR018188">
    <property type="entry name" value="RNase_T2_His_AS_1"/>
</dbReference>
<evidence type="ECO:0000256" key="1">
    <source>
        <dbReference type="ARBA" id="ARBA00007469"/>
    </source>
</evidence>
<dbReference type="Proteomes" id="UP001139089">
    <property type="component" value="Unassembled WGS sequence"/>
</dbReference>
<dbReference type="PANTHER" id="PTHR11240:SF22">
    <property type="entry name" value="RIBONUCLEASE T2"/>
    <property type="match status" value="1"/>
</dbReference>
<dbReference type="InterPro" id="IPR039378">
    <property type="entry name" value="RNase_T2_prok"/>
</dbReference>
<dbReference type="GO" id="GO:0033897">
    <property type="term" value="F:ribonuclease T2 activity"/>
    <property type="evidence" value="ECO:0007669"/>
    <property type="project" value="InterPro"/>
</dbReference>
<feature type="chain" id="PRO_5040927539" evidence="4">
    <location>
        <begin position="23"/>
        <end position="264"/>
    </location>
</feature>
<evidence type="ECO:0000256" key="4">
    <source>
        <dbReference type="SAM" id="SignalP"/>
    </source>
</evidence>
<dbReference type="InterPro" id="IPR036430">
    <property type="entry name" value="RNase_T2-like_sf"/>
</dbReference>
<keyword evidence="6" id="KW-1185">Reference proteome</keyword>
<protein>
    <submittedName>
        <fullName evidence="5">Ribonuclease</fullName>
    </submittedName>
</protein>
<feature type="region of interest" description="Disordered" evidence="3">
    <location>
        <begin position="38"/>
        <end position="68"/>
    </location>
</feature>
<name>A0A9X1NPT3_9HYPH</name>
<comment type="caution">
    <text evidence="5">The sequence shown here is derived from an EMBL/GenBank/DDBJ whole genome shotgun (WGS) entry which is preliminary data.</text>
</comment>
<dbReference type="Pfam" id="PF00445">
    <property type="entry name" value="Ribonuclease_T2"/>
    <property type="match status" value="1"/>
</dbReference>
<evidence type="ECO:0000313" key="6">
    <source>
        <dbReference type="Proteomes" id="UP001139089"/>
    </source>
</evidence>
<dbReference type="EMBL" id="JAJOZR010000004">
    <property type="protein sequence ID" value="MCD7108917.1"/>
    <property type="molecule type" value="Genomic_DNA"/>
</dbReference>
<feature type="compositionally biased region" description="Pro residues" evidence="3">
    <location>
        <begin position="43"/>
        <end position="59"/>
    </location>
</feature>
<feature type="signal peptide" evidence="4">
    <location>
        <begin position="1"/>
        <end position="22"/>
    </location>
</feature>
<dbReference type="GO" id="GO:0003723">
    <property type="term" value="F:RNA binding"/>
    <property type="evidence" value="ECO:0007669"/>
    <property type="project" value="InterPro"/>
</dbReference>